<comment type="caution">
    <text evidence="12">The sequence shown here is derived from an EMBL/GenBank/DDBJ whole genome shotgun (WGS) entry which is preliminary data.</text>
</comment>
<dbReference type="NCBIfam" id="NF004012">
    <property type="entry name" value="PRK05477.1-2"/>
    <property type="match status" value="1"/>
</dbReference>
<comment type="catalytic activity">
    <reaction evidence="8 10">
        <text>L-aspartyl-tRNA(Asn) + L-glutamine + ATP + H2O = L-asparaginyl-tRNA(Asn) + L-glutamate + ADP + phosphate + 2 H(+)</text>
        <dbReference type="Rhea" id="RHEA:14513"/>
        <dbReference type="Rhea" id="RHEA-COMP:9674"/>
        <dbReference type="Rhea" id="RHEA-COMP:9677"/>
        <dbReference type="ChEBI" id="CHEBI:15377"/>
        <dbReference type="ChEBI" id="CHEBI:15378"/>
        <dbReference type="ChEBI" id="CHEBI:29985"/>
        <dbReference type="ChEBI" id="CHEBI:30616"/>
        <dbReference type="ChEBI" id="CHEBI:43474"/>
        <dbReference type="ChEBI" id="CHEBI:58359"/>
        <dbReference type="ChEBI" id="CHEBI:78515"/>
        <dbReference type="ChEBI" id="CHEBI:78516"/>
        <dbReference type="ChEBI" id="CHEBI:456216"/>
    </reaction>
</comment>
<dbReference type="InterPro" id="IPR023168">
    <property type="entry name" value="GatB_Yqey_C_2"/>
</dbReference>
<dbReference type="InterPro" id="IPR006075">
    <property type="entry name" value="Asn/Gln-tRNA_Trfase_suB/E_cat"/>
</dbReference>
<dbReference type="EC" id="6.3.5.-" evidence="10"/>
<evidence type="ECO:0000313" key="12">
    <source>
        <dbReference type="EMBL" id="MBF4692734.1"/>
    </source>
</evidence>
<keyword evidence="13" id="KW-1185">Reference proteome</keyword>
<dbReference type="Proteomes" id="UP000614200">
    <property type="component" value="Unassembled WGS sequence"/>
</dbReference>
<evidence type="ECO:0000256" key="10">
    <source>
        <dbReference type="HAMAP-Rule" id="MF_00121"/>
    </source>
</evidence>
<keyword evidence="5 10" id="KW-0067">ATP-binding</keyword>
<dbReference type="InterPro" id="IPR014746">
    <property type="entry name" value="Gln_synth/guanido_kin_cat_dom"/>
</dbReference>
<comment type="subunit">
    <text evidence="2 10">Heterotrimer of A, B and C subunits.</text>
</comment>
<evidence type="ECO:0000256" key="4">
    <source>
        <dbReference type="ARBA" id="ARBA00022741"/>
    </source>
</evidence>
<dbReference type="NCBIfam" id="TIGR00133">
    <property type="entry name" value="gatB"/>
    <property type="match status" value="1"/>
</dbReference>
<evidence type="ECO:0000256" key="9">
    <source>
        <dbReference type="ARBA" id="ARBA00047913"/>
    </source>
</evidence>
<dbReference type="Gene3D" id="1.10.10.410">
    <property type="match status" value="1"/>
</dbReference>
<reference evidence="12 13" key="1">
    <citation type="submission" date="2020-11" db="EMBL/GenBank/DDBJ databases">
        <title>Fusibacter basophilias sp. nov.</title>
        <authorList>
            <person name="Qiu D."/>
        </authorList>
    </citation>
    <scope>NUCLEOTIDE SEQUENCE [LARGE SCALE GENOMIC DNA]</scope>
    <source>
        <strain evidence="12 13">Q10-2</strain>
    </source>
</reference>
<protein>
    <recommendedName>
        <fullName evidence="10">Aspartyl/glutamyl-tRNA(Asn/Gln) amidotransferase subunit B</fullName>
        <shortName evidence="10">Asp/Glu-ADT subunit B</shortName>
        <ecNumber evidence="10">6.3.5.-</ecNumber>
    </recommendedName>
</protein>
<dbReference type="SMART" id="SM00845">
    <property type="entry name" value="GatB_Yqey"/>
    <property type="match status" value="1"/>
</dbReference>
<dbReference type="PANTHER" id="PTHR11659">
    <property type="entry name" value="GLUTAMYL-TRNA GLN AMIDOTRANSFERASE SUBUNIT B MITOCHONDRIAL AND PROKARYOTIC PET112-RELATED"/>
    <property type="match status" value="1"/>
</dbReference>
<dbReference type="SUPFAM" id="SSF89095">
    <property type="entry name" value="GatB/YqeY motif"/>
    <property type="match status" value="1"/>
</dbReference>
<keyword evidence="4 10" id="KW-0547">Nucleotide-binding</keyword>
<evidence type="ECO:0000256" key="5">
    <source>
        <dbReference type="ARBA" id="ARBA00022840"/>
    </source>
</evidence>
<accession>A0ABR9ZT06</accession>
<keyword evidence="3 10" id="KW-0436">Ligase</keyword>
<dbReference type="InterPro" id="IPR017958">
    <property type="entry name" value="Gln-tRNA_amidoTrfase_suB_CS"/>
</dbReference>
<dbReference type="InterPro" id="IPR004413">
    <property type="entry name" value="GatB"/>
</dbReference>
<dbReference type="Gene3D" id="1.10.150.380">
    <property type="entry name" value="GatB domain, N-terminal subdomain"/>
    <property type="match status" value="1"/>
</dbReference>
<name>A0ABR9ZT06_9FIRM</name>
<dbReference type="PROSITE" id="PS01234">
    <property type="entry name" value="GATB"/>
    <property type="match status" value="1"/>
</dbReference>
<evidence type="ECO:0000313" key="13">
    <source>
        <dbReference type="Proteomes" id="UP000614200"/>
    </source>
</evidence>
<comment type="similarity">
    <text evidence="1 10">Belongs to the GatB/GatE family. GatB subfamily.</text>
</comment>
<feature type="domain" description="Asn/Gln amidotransferase" evidence="11">
    <location>
        <begin position="328"/>
        <end position="474"/>
    </location>
</feature>
<gene>
    <name evidence="10 12" type="primary">gatB</name>
    <name evidence="12" type="ORF">ISU02_06370</name>
</gene>
<dbReference type="EMBL" id="JADKNH010000003">
    <property type="protein sequence ID" value="MBF4692734.1"/>
    <property type="molecule type" value="Genomic_DNA"/>
</dbReference>
<dbReference type="NCBIfam" id="NF004014">
    <property type="entry name" value="PRK05477.1-4"/>
    <property type="match status" value="1"/>
</dbReference>
<organism evidence="12 13">
    <name type="scientific">Fusibacter ferrireducens</name>
    <dbReference type="NCBI Taxonomy" id="2785058"/>
    <lineage>
        <taxon>Bacteria</taxon>
        <taxon>Bacillati</taxon>
        <taxon>Bacillota</taxon>
        <taxon>Clostridia</taxon>
        <taxon>Eubacteriales</taxon>
        <taxon>Eubacteriales Family XII. Incertae Sedis</taxon>
        <taxon>Fusibacter</taxon>
    </lineage>
</organism>
<dbReference type="InterPro" id="IPR042114">
    <property type="entry name" value="GatB_C_1"/>
</dbReference>
<dbReference type="PANTHER" id="PTHR11659:SF4">
    <property type="entry name" value="ASPARTYL_GLUTAMYL-TRNA(GLN) AMIDOTRANSFERASE SUBUNIT B_E CATALYTIC DOMAIN-CONTAINING PROTEIN"/>
    <property type="match status" value="1"/>
</dbReference>
<evidence type="ECO:0000256" key="1">
    <source>
        <dbReference type="ARBA" id="ARBA00005306"/>
    </source>
</evidence>
<dbReference type="RefSeq" id="WP_194700974.1">
    <property type="nucleotide sequence ID" value="NZ_JADKNH010000003.1"/>
</dbReference>
<sequence>MLNKYEVVIGLEVHVELKTKSKIFCGCSTVFGAKPNTQCCPICMGFPGTLPVLNETVVDYAIKAGLATHCDITRIGKQDRKNYFYPDLPKAYQISQYDLPLCKEGFVDISIQGKDKRIGITRIHIEEDAGKLMHDLNEGTMIDYNRCGVPLVEIVSEPDMRSADEAIAYLKKLRSILLYTEISDCKLNEGSFRCDVNLSVRKKGEPEFGTRTEMKNLNSFAFIKNAIEHETKRQIKAVESGELIVQETRRWDAIKGESYSMRTKEDAHDYRYFPDPDLATIVISEDKLNQIQSELPILPDERKKTYIEKYALAADAAEQLTAQKQLSDYFEMGVAHVKTPSILANLMMTDIFKSSCGDEDEMNFKISPESLAEIVGGIEEGTLNPALAKKAMGYLMEEEGSVEMILKKYDLEVLKDIERLTKEGEAILEEHPRIVKDFLGGKAKAMGAFMGQMMKRTQGKADPEQTEKVFKDIVDKLR</sequence>
<dbReference type="Pfam" id="PF02637">
    <property type="entry name" value="GatB_Yqey"/>
    <property type="match status" value="1"/>
</dbReference>
<evidence type="ECO:0000256" key="3">
    <source>
        <dbReference type="ARBA" id="ARBA00022598"/>
    </source>
</evidence>
<comment type="catalytic activity">
    <reaction evidence="9 10">
        <text>L-glutamyl-tRNA(Gln) + L-glutamine + ATP + H2O = L-glutaminyl-tRNA(Gln) + L-glutamate + ADP + phosphate + H(+)</text>
        <dbReference type="Rhea" id="RHEA:17521"/>
        <dbReference type="Rhea" id="RHEA-COMP:9681"/>
        <dbReference type="Rhea" id="RHEA-COMP:9684"/>
        <dbReference type="ChEBI" id="CHEBI:15377"/>
        <dbReference type="ChEBI" id="CHEBI:15378"/>
        <dbReference type="ChEBI" id="CHEBI:29985"/>
        <dbReference type="ChEBI" id="CHEBI:30616"/>
        <dbReference type="ChEBI" id="CHEBI:43474"/>
        <dbReference type="ChEBI" id="CHEBI:58359"/>
        <dbReference type="ChEBI" id="CHEBI:78520"/>
        <dbReference type="ChEBI" id="CHEBI:78521"/>
        <dbReference type="ChEBI" id="CHEBI:456216"/>
    </reaction>
</comment>
<proteinExistence type="inferred from homology"/>
<dbReference type="InterPro" id="IPR018027">
    <property type="entry name" value="Asn/Gln_amidotransferase"/>
</dbReference>
<dbReference type="Pfam" id="PF02934">
    <property type="entry name" value="GatB_N"/>
    <property type="match status" value="1"/>
</dbReference>
<comment type="function">
    <text evidence="7 10">Allows the formation of correctly charged Asn-tRNA(Asn) or Gln-tRNA(Gln) through the transamidation of misacylated Asp-tRNA(Asn) or Glu-tRNA(Gln) in organisms which lack either or both of asparaginyl-tRNA or glutaminyl-tRNA synthetases. The reaction takes place in the presence of glutamine and ATP through an activated phospho-Asp-tRNA(Asn) or phospho-Glu-tRNA(Gln).</text>
</comment>
<evidence type="ECO:0000256" key="6">
    <source>
        <dbReference type="ARBA" id="ARBA00022917"/>
    </source>
</evidence>
<dbReference type="InterPro" id="IPR003789">
    <property type="entry name" value="Asn/Gln_tRNA_amidoTrase-B-like"/>
</dbReference>
<dbReference type="SUPFAM" id="SSF55931">
    <property type="entry name" value="Glutamine synthetase/guanido kinase"/>
    <property type="match status" value="1"/>
</dbReference>
<keyword evidence="6 10" id="KW-0648">Protein biosynthesis</keyword>
<dbReference type="HAMAP" id="MF_00121">
    <property type="entry name" value="GatB"/>
    <property type="match status" value="1"/>
</dbReference>
<dbReference type="InterPro" id="IPR017959">
    <property type="entry name" value="Asn/Gln-tRNA_amidoTrfase_suB/E"/>
</dbReference>
<evidence type="ECO:0000256" key="8">
    <source>
        <dbReference type="ARBA" id="ARBA00047380"/>
    </source>
</evidence>
<evidence type="ECO:0000256" key="2">
    <source>
        <dbReference type="ARBA" id="ARBA00011123"/>
    </source>
</evidence>
<evidence type="ECO:0000256" key="7">
    <source>
        <dbReference type="ARBA" id="ARBA00024799"/>
    </source>
</evidence>
<evidence type="ECO:0000259" key="11">
    <source>
        <dbReference type="SMART" id="SM00845"/>
    </source>
</evidence>